<reference evidence="1 2" key="1">
    <citation type="journal article" date="2019" name="G3 (Bethesda)">
        <title>Sequencing of a Wild Apple (Malus baccata) Genome Unravels the Differences Between Cultivated and Wild Apple Species Regarding Disease Resistance and Cold Tolerance.</title>
        <authorList>
            <person name="Chen X."/>
        </authorList>
    </citation>
    <scope>NUCLEOTIDE SEQUENCE [LARGE SCALE GENOMIC DNA]</scope>
    <source>
        <strain evidence="2">cv. Shandingzi</strain>
        <tissue evidence="1">Leaves</tissue>
    </source>
</reference>
<keyword evidence="2" id="KW-1185">Reference proteome</keyword>
<evidence type="ECO:0000313" key="2">
    <source>
        <dbReference type="Proteomes" id="UP000315295"/>
    </source>
</evidence>
<name>A0A540LJ26_MALBA</name>
<organism evidence="1 2">
    <name type="scientific">Malus baccata</name>
    <name type="common">Siberian crab apple</name>
    <name type="synonym">Pyrus baccata</name>
    <dbReference type="NCBI Taxonomy" id="106549"/>
    <lineage>
        <taxon>Eukaryota</taxon>
        <taxon>Viridiplantae</taxon>
        <taxon>Streptophyta</taxon>
        <taxon>Embryophyta</taxon>
        <taxon>Tracheophyta</taxon>
        <taxon>Spermatophyta</taxon>
        <taxon>Magnoliopsida</taxon>
        <taxon>eudicotyledons</taxon>
        <taxon>Gunneridae</taxon>
        <taxon>Pentapetalae</taxon>
        <taxon>rosids</taxon>
        <taxon>fabids</taxon>
        <taxon>Rosales</taxon>
        <taxon>Rosaceae</taxon>
        <taxon>Amygdaloideae</taxon>
        <taxon>Maleae</taxon>
        <taxon>Malus</taxon>
    </lineage>
</organism>
<proteinExistence type="predicted"/>
<comment type="caution">
    <text evidence="1">The sequence shown here is derived from an EMBL/GenBank/DDBJ whole genome shotgun (WGS) entry which is preliminary data.</text>
</comment>
<accession>A0A540LJ26</accession>
<dbReference type="Proteomes" id="UP000315295">
    <property type="component" value="Unassembled WGS sequence"/>
</dbReference>
<dbReference type="AlphaFoldDB" id="A0A540LJ26"/>
<gene>
    <name evidence="1" type="ORF">C1H46_027965</name>
</gene>
<dbReference type="EMBL" id="VIEB01000564">
    <property type="protein sequence ID" value="TQD86476.1"/>
    <property type="molecule type" value="Genomic_DNA"/>
</dbReference>
<protein>
    <submittedName>
        <fullName evidence="1">Uncharacterized protein</fullName>
    </submittedName>
</protein>
<evidence type="ECO:0000313" key="1">
    <source>
        <dbReference type="EMBL" id="TQD86476.1"/>
    </source>
</evidence>
<sequence length="53" mass="5218">MNPKKPISIDTGNAVIRAVGAADGAGAGVLTSAETVSTKLAIATQTNNMAATF</sequence>